<dbReference type="Gene3D" id="3.80.10.10">
    <property type="entry name" value="Ribonuclease Inhibitor"/>
    <property type="match status" value="1"/>
</dbReference>
<evidence type="ECO:0000259" key="2">
    <source>
        <dbReference type="Pfam" id="PF02263"/>
    </source>
</evidence>
<evidence type="ECO:0000313" key="4">
    <source>
        <dbReference type="Proteomes" id="UP000324907"/>
    </source>
</evidence>
<organism evidence="3 4">
    <name type="scientific">Cafeteria roenbergensis</name>
    <name type="common">Marine flagellate</name>
    <dbReference type="NCBI Taxonomy" id="33653"/>
    <lineage>
        <taxon>Eukaryota</taxon>
        <taxon>Sar</taxon>
        <taxon>Stramenopiles</taxon>
        <taxon>Bigyra</taxon>
        <taxon>Opalozoa</taxon>
        <taxon>Bicosoecida</taxon>
        <taxon>Cafeteriaceae</taxon>
        <taxon>Cafeteria</taxon>
    </lineage>
</organism>
<feature type="domain" description="Guanylate-binding protein N-terminal" evidence="2">
    <location>
        <begin position="42"/>
        <end position="180"/>
    </location>
</feature>
<dbReference type="GO" id="GO:0005525">
    <property type="term" value="F:GTP binding"/>
    <property type="evidence" value="ECO:0007669"/>
    <property type="project" value="InterPro"/>
</dbReference>
<gene>
    <name evidence="3" type="ORF">FNF28_07789</name>
</gene>
<protein>
    <recommendedName>
        <fullName evidence="2">Guanylate-binding protein N-terminal domain-containing protein</fullName>
    </recommendedName>
</protein>
<dbReference type="EMBL" id="VLTL01000348">
    <property type="protein sequence ID" value="KAA0145818.1"/>
    <property type="molecule type" value="Genomic_DNA"/>
</dbReference>
<dbReference type="GO" id="GO:0003924">
    <property type="term" value="F:GTPase activity"/>
    <property type="evidence" value="ECO:0007669"/>
    <property type="project" value="InterPro"/>
</dbReference>
<evidence type="ECO:0000256" key="1">
    <source>
        <dbReference type="SAM" id="MobiDB-lite"/>
    </source>
</evidence>
<dbReference type="Pfam" id="PF02263">
    <property type="entry name" value="GBP"/>
    <property type="match status" value="1"/>
</dbReference>
<dbReference type="InterPro" id="IPR015894">
    <property type="entry name" value="Guanylate-bd_N"/>
</dbReference>
<accession>A0A5A8BYV2</accession>
<name>A0A5A8BYV2_CAFRO</name>
<feature type="region of interest" description="Disordered" evidence="1">
    <location>
        <begin position="881"/>
        <end position="933"/>
    </location>
</feature>
<dbReference type="SUPFAM" id="SSF52047">
    <property type="entry name" value="RNI-like"/>
    <property type="match status" value="1"/>
</dbReference>
<dbReference type="PANTHER" id="PTHR10751">
    <property type="entry name" value="GUANYLATE BINDING PROTEIN"/>
    <property type="match status" value="1"/>
</dbReference>
<comment type="caution">
    <text evidence="3">The sequence shown here is derived from an EMBL/GenBank/DDBJ whole genome shotgun (WGS) entry which is preliminary data.</text>
</comment>
<dbReference type="Proteomes" id="UP000324907">
    <property type="component" value="Unassembled WGS sequence"/>
</dbReference>
<sequence>MPGRRSARARGGGRASKAARGVDAEVRMRAPLMQWDPVRPASLVLQREGVELLRGLKKGVPVVAATMTGAMRSGKSTFLCMLTEVLEGKPTDFAGLKERGLAFAAGAQIEGLTKGLDMVVVPITMPAEGEAGPQEAYVVLLDAEGQNDQGAVQDFKLAVSAYSLASVFMFNSRASFGPQGLVSKLRSVLVAGEALRAEGMTKRFVFVQRDADELWSSEALTARLFGEERSGPFDAAFQQCSAVATMHPRVPGGPESLRALAELVAEDIKRQVAGTTVDGPQLAKIAEAISEHVESEGFGPESHQLQTLRARIVSLQESTTPTDYCAISGKLAWWDPVEVKMPVGWLGPSFVHRFPTNPRDVKDGLVGVVVEREAFIDRRSAADAAGEDLPAEVATAQVARDLFLGPALTGNRDSLRRKIMSNWDLYRSNGLPFFSHVAHEAFLSAVRTGSPVVEGVRHWASAVHRAAGGEEGRDATVSELIAMDSRHVFAYRRALCHPYDPLPKSLAPDRPGSAARASASPGEGGGASAAAAAAAAAAGPGAAAAAAPGPPLPAEPPCLFTAAVGTIDPSVTMWAVALLQQSWSGVLRAAGVDTSLGRSLLVADCAAKGLTAKPPCRKWVEADKSGDLRSLLAIACARCVNPLGRTPVPKFAADSLARAEASGLVSRKLTGTIIQEAMQAAQGAAGAASAAGAGGAGAGGAGASAGAGAGADGAGADGAGAEGAGHLTLRHVVTCLQALRIAGAPLGTPGRMSLPVAVRNRASQADLAPLCMLAAVSFGIAGVSAVAAVLGVEPLKERAWSPLVVERSLAAAGAAGAAAALPAAGTWTGLTCKALEGVGDGPGLRSDCLITGATIAHALAIVGVDIADHFEVFADRTLDGRAPPGARADSSAGPPSKVRDTRVRAPSPMFDFEEDPTEADAAEPGAAPSAAAAGGHLRASCRDVAGIEEAMAGLPWLALAADFRGLVPAEFWPVVAEVHGANGNAQNDGYGAAVGGTCDSPDDDDIDDEDDGFGAGAAALGRPVVFGAATHEPGSHEAGPAARPRPNALPPRCLDVVTAFVAMADLWFWSSASTRRQLAKAARRAAASKRLSPLLEVGAVVARETAGERLEPFLRAVGVVPDASRWGPDQASAALRQGHFSVIFDEIRGLEHAADGLTVAAAAAAAEASAAQHATLEEQANARGALPPRRGLGAELEQAAEQMRCDATRLRQVLAASDAGAKAPGLAPGRALKDQARRAIILGEGFCRMRAGQSWNPEPREAGFNMPIMSVEAVSVLEHHSHETAPVGVSLPEIVFGVAHDGDATDVPTARAIEGAVWLREWRCAQGCVLGPLSLAALLDHVRDSPTMAALGISGRFVNGQSKDRLADALRTCESLSSLSIVDGSWRLREAPTCVFEALQTHPSITALTLEGCNIWRTGFESLGAAIASPHSKLARLRLGLMQTGLVRAEGLLAAASQRPSLVSLEMDCSTVSADAEGEALAEALDAAMVSNTALRSVTLALNIPQAEGAKTDAALRRVAAKHGCSLAVTWKRAEAV</sequence>
<dbReference type="InterPro" id="IPR027417">
    <property type="entry name" value="P-loop_NTPase"/>
</dbReference>
<proteinExistence type="predicted"/>
<feature type="compositionally biased region" description="Acidic residues" evidence="1">
    <location>
        <begin position="911"/>
        <end position="921"/>
    </location>
</feature>
<dbReference type="Gene3D" id="3.40.50.300">
    <property type="entry name" value="P-loop containing nucleotide triphosphate hydrolases"/>
    <property type="match status" value="1"/>
</dbReference>
<evidence type="ECO:0000313" key="3">
    <source>
        <dbReference type="EMBL" id="KAA0145818.1"/>
    </source>
</evidence>
<feature type="region of interest" description="Disordered" evidence="1">
    <location>
        <begin position="1"/>
        <end position="21"/>
    </location>
</feature>
<reference evidence="3 4" key="1">
    <citation type="submission" date="2019-07" db="EMBL/GenBank/DDBJ databases">
        <title>Genomes of Cafeteria roenbergensis.</title>
        <authorList>
            <person name="Fischer M.G."/>
            <person name="Hackl T."/>
            <person name="Roman M."/>
        </authorList>
    </citation>
    <scope>NUCLEOTIDE SEQUENCE [LARGE SCALE GENOMIC DNA]</scope>
    <source>
        <strain evidence="3 4">RCC970-E3</strain>
    </source>
</reference>
<dbReference type="SUPFAM" id="SSF52540">
    <property type="entry name" value="P-loop containing nucleoside triphosphate hydrolases"/>
    <property type="match status" value="1"/>
</dbReference>
<dbReference type="InterPro" id="IPR032675">
    <property type="entry name" value="LRR_dom_sf"/>
</dbReference>
<feature type="compositionally biased region" description="Low complexity" evidence="1">
    <location>
        <begin position="922"/>
        <end position="933"/>
    </location>
</feature>